<keyword evidence="2" id="KW-0472">Membrane</keyword>
<evidence type="ECO:0000313" key="4">
    <source>
        <dbReference type="Proteomes" id="UP001176940"/>
    </source>
</evidence>
<feature type="transmembrane region" description="Helical" evidence="2">
    <location>
        <begin position="113"/>
        <end position="134"/>
    </location>
</feature>
<name>A0ABN9L4D5_9NEOB</name>
<dbReference type="InterPro" id="IPR022127">
    <property type="entry name" value="STIMATE/YPL162C"/>
</dbReference>
<feature type="region of interest" description="Disordered" evidence="1">
    <location>
        <begin position="220"/>
        <end position="239"/>
    </location>
</feature>
<organism evidence="3 4">
    <name type="scientific">Ranitomeya imitator</name>
    <name type="common">mimic poison frog</name>
    <dbReference type="NCBI Taxonomy" id="111125"/>
    <lineage>
        <taxon>Eukaryota</taxon>
        <taxon>Metazoa</taxon>
        <taxon>Chordata</taxon>
        <taxon>Craniata</taxon>
        <taxon>Vertebrata</taxon>
        <taxon>Euteleostomi</taxon>
        <taxon>Amphibia</taxon>
        <taxon>Batrachia</taxon>
        <taxon>Anura</taxon>
        <taxon>Neobatrachia</taxon>
        <taxon>Hyloidea</taxon>
        <taxon>Dendrobatidae</taxon>
        <taxon>Dendrobatinae</taxon>
        <taxon>Ranitomeya</taxon>
    </lineage>
</organism>
<feature type="transmembrane region" description="Helical" evidence="2">
    <location>
        <begin position="61"/>
        <end position="80"/>
    </location>
</feature>
<dbReference type="PANTHER" id="PTHR31735:SF2">
    <property type="entry name" value="STORE-OPERATED CALCIUM ENTRY REGULATOR STIMATE"/>
    <property type="match status" value="1"/>
</dbReference>
<evidence type="ECO:0000313" key="3">
    <source>
        <dbReference type="EMBL" id="CAJ0932782.1"/>
    </source>
</evidence>
<evidence type="ECO:0008006" key="5">
    <source>
        <dbReference type="Google" id="ProtNLM"/>
    </source>
</evidence>
<keyword evidence="4" id="KW-1185">Reference proteome</keyword>
<dbReference type="PANTHER" id="PTHR31735">
    <property type="entry name" value="VACUOLAR MEMBRANE PROTEIN YPL162C"/>
    <property type="match status" value="1"/>
</dbReference>
<feature type="region of interest" description="Disordered" evidence="1">
    <location>
        <begin position="186"/>
        <end position="211"/>
    </location>
</feature>
<feature type="transmembrane region" description="Helical" evidence="2">
    <location>
        <begin position="154"/>
        <end position="176"/>
    </location>
</feature>
<feature type="compositionally biased region" description="Acidic residues" evidence="1">
    <location>
        <begin position="220"/>
        <end position="231"/>
    </location>
</feature>
<comment type="caution">
    <text evidence="3">The sequence shown here is derived from an EMBL/GenBank/DDBJ whole genome shotgun (WGS) entry which is preliminary data.</text>
</comment>
<proteinExistence type="predicted"/>
<keyword evidence="2" id="KW-1133">Transmembrane helix</keyword>
<accession>A0ABN9L4D5</accession>
<reference evidence="3" key="1">
    <citation type="submission" date="2023-07" db="EMBL/GenBank/DDBJ databases">
        <authorList>
            <person name="Stuckert A."/>
        </authorList>
    </citation>
    <scope>NUCLEOTIDE SEQUENCE</scope>
</reference>
<gene>
    <name evidence="3" type="ORF">RIMI_LOCUS5250652</name>
</gene>
<dbReference type="Proteomes" id="UP001176940">
    <property type="component" value="Unassembled WGS sequence"/>
</dbReference>
<keyword evidence="2" id="KW-0812">Transmembrane</keyword>
<dbReference type="Pfam" id="PF12400">
    <property type="entry name" value="STIMATE"/>
    <property type="match status" value="1"/>
</dbReference>
<evidence type="ECO:0000256" key="1">
    <source>
        <dbReference type="SAM" id="MobiDB-lite"/>
    </source>
</evidence>
<dbReference type="EMBL" id="CAUEEQ010008883">
    <property type="protein sequence ID" value="CAJ0932782.1"/>
    <property type="molecule type" value="Genomic_DNA"/>
</dbReference>
<sequence length="253" mass="28816">MFTLVTSEDIAESASHTLFQRCLRVIQRRNKVLDFLLRPAMSQQDPDRCCVSNTTISLASYLINFLLDATLGMLLIYAGVRAVSCVVEWGQWDSLRFGEYGDPIQCNAWVGQCALYILIMMFEKTAIVLVLLILNLKEEDMIKPPFPNPELELAIVMLIVPFFVNALMFWVVDNFLMKKGKTKAKMEEKAGSPESRNGNKVRYRRAASYDDSESEILISADDEMEESDGDEDLRRLTNSKSVKKKKHRFGLPV</sequence>
<protein>
    <recommendedName>
        <fullName evidence="5">Transmembrane protein 110</fullName>
    </recommendedName>
</protein>
<evidence type="ECO:0000256" key="2">
    <source>
        <dbReference type="SAM" id="Phobius"/>
    </source>
</evidence>